<keyword evidence="3" id="KW-1185">Reference proteome</keyword>
<name>A0A3R7KZS5_9TRYP</name>
<feature type="region of interest" description="Disordered" evidence="1">
    <location>
        <begin position="50"/>
        <end position="122"/>
    </location>
</feature>
<feature type="compositionally biased region" description="Low complexity" evidence="1">
    <location>
        <begin position="70"/>
        <end position="81"/>
    </location>
</feature>
<dbReference type="RefSeq" id="XP_029227905.1">
    <property type="nucleotide sequence ID" value="XM_029371950.1"/>
</dbReference>
<evidence type="ECO:0000313" key="2">
    <source>
        <dbReference type="EMBL" id="RNF16756.1"/>
    </source>
</evidence>
<reference evidence="2 3" key="1">
    <citation type="journal article" date="2018" name="BMC Genomics">
        <title>Genomic comparison of Trypanosoma conorhini and Trypanosoma rangeli to Trypanosoma cruzi strains of high and low virulence.</title>
        <authorList>
            <person name="Bradwell K.R."/>
            <person name="Koparde V.N."/>
            <person name="Matveyev A.V."/>
            <person name="Serrano M.G."/>
            <person name="Alves J.M."/>
            <person name="Parikh H."/>
            <person name="Huang B."/>
            <person name="Lee V."/>
            <person name="Espinosa-Alvarez O."/>
            <person name="Ortiz P.A."/>
            <person name="Costa-Martins A.G."/>
            <person name="Teixeira M.M."/>
            <person name="Buck G.A."/>
        </authorList>
    </citation>
    <scope>NUCLEOTIDE SEQUENCE [LARGE SCALE GENOMIC DNA]</scope>
    <source>
        <strain evidence="2 3">025E</strain>
    </source>
</reference>
<evidence type="ECO:0000256" key="1">
    <source>
        <dbReference type="SAM" id="MobiDB-lite"/>
    </source>
</evidence>
<protein>
    <submittedName>
        <fullName evidence="2">Uncharacterized protein</fullName>
    </submittedName>
</protein>
<dbReference type="EMBL" id="MKKU01000284">
    <property type="protein sequence ID" value="RNF16756.1"/>
    <property type="molecule type" value="Genomic_DNA"/>
</dbReference>
<comment type="caution">
    <text evidence="2">The sequence shown here is derived from an EMBL/GenBank/DDBJ whole genome shotgun (WGS) entry which is preliminary data.</text>
</comment>
<evidence type="ECO:0000313" key="3">
    <source>
        <dbReference type="Proteomes" id="UP000284403"/>
    </source>
</evidence>
<proteinExistence type="predicted"/>
<gene>
    <name evidence="2" type="ORF">Tco025E_05047</name>
</gene>
<dbReference type="GeneID" id="40318658"/>
<dbReference type="Proteomes" id="UP000284403">
    <property type="component" value="Unassembled WGS sequence"/>
</dbReference>
<sequence length="122" mass="13389">MPRGIAALLQQQPSFFPFATLTPTEGQEQNQEKKTATQVKCSHLVPLRLPRQPQCEPKSVHRDANVDAIPLPSLRAPPSLAGGDNETAPRQVQPPPLPADRRSWRVSPPMENIGALNFADPE</sequence>
<organism evidence="2 3">
    <name type="scientific">Trypanosoma conorhini</name>
    <dbReference type="NCBI Taxonomy" id="83891"/>
    <lineage>
        <taxon>Eukaryota</taxon>
        <taxon>Discoba</taxon>
        <taxon>Euglenozoa</taxon>
        <taxon>Kinetoplastea</taxon>
        <taxon>Metakinetoplastina</taxon>
        <taxon>Trypanosomatida</taxon>
        <taxon>Trypanosomatidae</taxon>
        <taxon>Trypanosoma</taxon>
    </lineage>
</organism>
<dbReference type="AlphaFoldDB" id="A0A3R7KZS5"/>
<accession>A0A3R7KZS5</accession>